<accession>A0A0F8A2U8</accession>
<evidence type="ECO:0000313" key="4">
    <source>
        <dbReference type="Proteomes" id="UP000054481"/>
    </source>
</evidence>
<dbReference type="EMBL" id="KQ030610">
    <property type="protein sequence ID" value="KJZ70714.1"/>
    <property type="molecule type" value="Genomic_DNA"/>
</dbReference>
<dbReference type="SUPFAM" id="SSF56219">
    <property type="entry name" value="DNase I-like"/>
    <property type="match status" value="1"/>
</dbReference>
<dbReference type="GO" id="GO:0003824">
    <property type="term" value="F:catalytic activity"/>
    <property type="evidence" value="ECO:0007669"/>
    <property type="project" value="InterPro"/>
</dbReference>
<dbReference type="OrthoDB" id="5145195at2759"/>
<sequence>MNRPRRCQRGRGPIRVFQANVRKSPECHDVALHLAAASGFEIAALQEPWAVVRDGRCLTKTNPSFETYCPVQTWSGEDSSTRPRLMTYVRRDNNLHIEQRNPIPSRDLLLLEVNDMTVINFYWNGPDALEAFFTLQIPQKTLVVGDFNARHHSWQPGADNYQQGADISDWASRNSLRLINEPGEPTHEAENTIDLAFCTVAGSEVTVEEHLYTGFDHYSPPVWYQDQPLPRSGPPNTKPHQSKSARGSGNWLRNGRRGSRSQQARRTRSMASLRR</sequence>
<dbReference type="Proteomes" id="UP000054481">
    <property type="component" value="Unassembled WGS sequence"/>
</dbReference>
<evidence type="ECO:0000259" key="2">
    <source>
        <dbReference type="Pfam" id="PF14529"/>
    </source>
</evidence>
<reference evidence="3 4" key="1">
    <citation type="journal article" date="2014" name="Genome Biol. Evol.">
        <title>Comparative genomics and transcriptomics analyses reveal divergent lifestyle features of nematode endoparasitic fungus Hirsutella minnesotensis.</title>
        <authorList>
            <person name="Lai Y."/>
            <person name="Liu K."/>
            <person name="Zhang X."/>
            <person name="Zhang X."/>
            <person name="Li K."/>
            <person name="Wang N."/>
            <person name="Shu C."/>
            <person name="Wu Y."/>
            <person name="Wang C."/>
            <person name="Bushley K.E."/>
            <person name="Xiang M."/>
            <person name="Liu X."/>
        </authorList>
    </citation>
    <scope>NUCLEOTIDE SEQUENCE [LARGE SCALE GENOMIC DNA]</scope>
    <source>
        <strain evidence="3 4">3608</strain>
    </source>
</reference>
<dbReference type="Pfam" id="PF14529">
    <property type="entry name" value="Exo_endo_phos_2"/>
    <property type="match status" value="1"/>
</dbReference>
<proteinExistence type="predicted"/>
<feature type="compositionally biased region" description="Polar residues" evidence="1">
    <location>
        <begin position="238"/>
        <end position="247"/>
    </location>
</feature>
<protein>
    <recommendedName>
        <fullName evidence="2">Endonuclease/exonuclease/phosphatase domain-containing protein</fullName>
    </recommendedName>
</protein>
<name>A0A0F8A2U8_9HYPO</name>
<keyword evidence="4" id="KW-1185">Reference proteome</keyword>
<organism evidence="3 4">
    <name type="scientific">Hirsutella minnesotensis 3608</name>
    <dbReference type="NCBI Taxonomy" id="1043627"/>
    <lineage>
        <taxon>Eukaryota</taxon>
        <taxon>Fungi</taxon>
        <taxon>Dikarya</taxon>
        <taxon>Ascomycota</taxon>
        <taxon>Pezizomycotina</taxon>
        <taxon>Sordariomycetes</taxon>
        <taxon>Hypocreomycetidae</taxon>
        <taxon>Hypocreales</taxon>
        <taxon>Ophiocordycipitaceae</taxon>
        <taxon>Hirsutella</taxon>
    </lineage>
</organism>
<dbReference type="Gene3D" id="3.60.10.10">
    <property type="entry name" value="Endonuclease/exonuclease/phosphatase"/>
    <property type="match status" value="1"/>
</dbReference>
<dbReference type="InterPro" id="IPR005135">
    <property type="entry name" value="Endo/exonuclease/phosphatase"/>
</dbReference>
<gene>
    <name evidence="3" type="ORF">HIM_09898</name>
</gene>
<feature type="compositionally biased region" description="Basic residues" evidence="1">
    <location>
        <begin position="254"/>
        <end position="275"/>
    </location>
</feature>
<evidence type="ECO:0000313" key="3">
    <source>
        <dbReference type="EMBL" id="KJZ70714.1"/>
    </source>
</evidence>
<evidence type="ECO:0000256" key="1">
    <source>
        <dbReference type="SAM" id="MobiDB-lite"/>
    </source>
</evidence>
<dbReference type="AlphaFoldDB" id="A0A0F8A2U8"/>
<feature type="domain" description="Endonuclease/exonuclease/phosphatase" evidence="2">
    <location>
        <begin position="127"/>
        <end position="218"/>
    </location>
</feature>
<feature type="region of interest" description="Disordered" evidence="1">
    <location>
        <begin position="224"/>
        <end position="275"/>
    </location>
</feature>
<dbReference type="InterPro" id="IPR036691">
    <property type="entry name" value="Endo/exonu/phosph_ase_sf"/>
</dbReference>